<keyword evidence="3" id="KW-0809">Transit peptide</keyword>
<dbReference type="PIRSF" id="PIRSF031890">
    <property type="entry name" value="UCP031890_transporter_Tim44"/>
    <property type="match status" value="1"/>
</dbReference>
<evidence type="ECO:0000256" key="3">
    <source>
        <dbReference type="ARBA" id="ARBA00022946"/>
    </source>
</evidence>
<dbReference type="STRING" id="1317124.DW2_09691"/>
<organism evidence="7 8">
    <name type="scientific">Thioclava atlantica</name>
    <dbReference type="NCBI Taxonomy" id="1317124"/>
    <lineage>
        <taxon>Bacteria</taxon>
        <taxon>Pseudomonadati</taxon>
        <taxon>Pseudomonadota</taxon>
        <taxon>Alphaproteobacteria</taxon>
        <taxon>Rhodobacterales</taxon>
        <taxon>Paracoccaceae</taxon>
        <taxon>Thioclava</taxon>
    </lineage>
</organism>
<evidence type="ECO:0000256" key="1">
    <source>
        <dbReference type="ARBA" id="ARBA00004370"/>
    </source>
</evidence>
<keyword evidence="5" id="KW-0812">Transmembrane</keyword>
<reference evidence="8" key="1">
    <citation type="submission" date="2013-04" db="EMBL/GenBank/DDBJ databases">
        <title>Thioclava sp. 13D2W-2 Genome Sequencing.</title>
        <authorList>
            <person name="Lai Q."/>
            <person name="Li G."/>
            <person name="Shao Z."/>
        </authorList>
    </citation>
    <scope>NUCLEOTIDE SEQUENCE [LARGE SCALE GENOMIC DNA]</scope>
    <source>
        <strain evidence="8">13D2W-2</strain>
    </source>
</reference>
<evidence type="ECO:0000313" key="7">
    <source>
        <dbReference type="EMBL" id="KFE35238.1"/>
    </source>
</evidence>
<name>A0A085TWZ1_9RHOB</name>
<dbReference type="AlphaFoldDB" id="A0A085TWZ1"/>
<evidence type="ECO:0000256" key="5">
    <source>
        <dbReference type="SAM" id="Phobius"/>
    </source>
</evidence>
<dbReference type="OrthoDB" id="9798618at2"/>
<dbReference type="RefSeq" id="WP_038145811.1">
    <property type="nucleotide sequence ID" value="NZ_AQRC01000006.1"/>
</dbReference>
<gene>
    <name evidence="7" type="ORF">DW2_09691</name>
</gene>
<dbReference type="GO" id="GO:0016020">
    <property type="term" value="C:membrane"/>
    <property type="evidence" value="ECO:0007669"/>
    <property type="project" value="UniProtKB-SubCell"/>
</dbReference>
<dbReference type="Proteomes" id="UP000028607">
    <property type="component" value="Unassembled WGS sequence"/>
</dbReference>
<keyword evidence="5" id="KW-1133">Transmembrane helix</keyword>
<comment type="caution">
    <text evidence="7">The sequence shown here is derived from an EMBL/GenBank/DDBJ whole genome shotgun (WGS) entry which is preliminary data.</text>
</comment>
<dbReference type="SUPFAM" id="SSF54427">
    <property type="entry name" value="NTF2-like"/>
    <property type="match status" value="1"/>
</dbReference>
<reference evidence="7 8" key="2">
    <citation type="journal article" date="2015" name="Antonie Van Leeuwenhoek">
        <title>Thioclava indica sp. nov., isolated from surface seawater of the Indian Ocean.</title>
        <authorList>
            <person name="Liu Y."/>
            <person name="Lai Q."/>
            <person name="Du J."/>
            <person name="Xu H."/>
            <person name="Jiang L."/>
            <person name="Shao Z."/>
        </authorList>
    </citation>
    <scope>NUCLEOTIDE SEQUENCE [LARGE SCALE GENOMIC DNA]</scope>
    <source>
        <strain evidence="7 8">13D2W-2</strain>
    </source>
</reference>
<keyword evidence="8" id="KW-1185">Reference proteome</keyword>
<dbReference type="Gene3D" id="3.10.450.240">
    <property type="match status" value="1"/>
</dbReference>
<comment type="similarity">
    <text evidence="2">Belongs to the Tim44 family.</text>
</comment>
<accession>A0A085TWZ1</accession>
<comment type="subcellular location">
    <subcellularLocation>
        <location evidence="1">Membrane</location>
    </subcellularLocation>
</comment>
<feature type="transmembrane region" description="Helical" evidence="5">
    <location>
        <begin position="6"/>
        <end position="26"/>
    </location>
</feature>
<dbReference type="PATRIC" id="fig|1317124.6.peg.1967"/>
<keyword evidence="4 5" id="KW-0472">Membrane</keyword>
<dbReference type="InterPro" id="IPR039544">
    <property type="entry name" value="Tim44-like"/>
</dbReference>
<dbReference type="eggNOG" id="COG4395">
    <property type="taxonomic scope" value="Bacteria"/>
</dbReference>
<protein>
    <submittedName>
        <fullName evidence="7">Import inner membrane translocase subunit Tim44</fullName>
    </submittedName>
</protein>
<sequence>MSGAVIQLIVLAAIAIFLIFKLKSVLGTRDGYEKPITPAERPETPPKPDFEVIEGGPDHDITDHVPENSTSAAALSAMKRIEPSFSVSQFLQGARGAYEMIVMAFETGDLEKVKPFLSADVYEAFEGAVNARKEQGLDIQAEFLGLRELVLSDADFNHSTNEAEVTVRFGAELISVARDANGEVVEGDPKTPRRQRDVWTFARIMGSSDPNWQLVATGG</sequence>
<evidence type="ECO:0000313" key="8">
    <source>
        <dbReference type="Proteomes" id="UP000028607"/>
    </source>
</evidence>
<dbReference type="InterPro" id="IPR032710">
    <property type="entry name" value="NTF2-like_dom_sf"/>
</dbReference>
<proteinExistence type="inferred from homology"/>
<dbReference type="NCBIfam" id="NF033779">
    <property type="entry name" value="Tim44_TimA_adap"/>
    <property type="match status" value="1"/>
</dbReference>
<dbReference type="PANTHER" id="PTHR10721:SF1">
    <property type="entry name" value="MITOCHONDRIAL IMPORT INNER MEMBRANE TRANSLOCASE SUBUNIT TIM44"/>
    <property type="match status" value="1"/>
</dbReference>
<dbReference type="InterPro" id="IPR016985">
    <property type="entry name" value="UCP031890_Tim44-rel"/>
</dbReference>
<dbReference type="PANTHER" id="PTHR10721">
    <property type="entry name" value="MITOCHONDRIAL IMPORT INNER MEMBRANE TRANSLOCASE SUBUNIT TIM44"/>
    <property type="match status" value="1"/>
</dbReference>
<dbReference type="SMART" id="SM00978">
    <property type="entry name" value="Tim44"/>
    <property type="match status" value="1"/>
</dbReference>
<evidence type="ECO:0000256" key="4">
    <source>
        <dbReference type="ARBA" id="ARBA00023136"/>
    </source>
</evidence>
<dbReference type="GO" id="GO:0030150">
    <property type="term" value="P:protein import into mitochondrial matrix"/>
    <property type="evidence" value="ECO:0007669"/>
    <property type="project" value="TreeGrafter"/>
</dbReference>
<evidence type="ECO:0000256" key="2">
    <source>
        <dbReference type="ARBA" id="ARBA00009597"/>
    </source>
</evidence>
<dbReference type="EMBL" id="AQRC01000006">
    <property type="protein sequence ID" value="KFE35238.1"/>
    <property type="molecule type" value="Genomic_DNA"/>
</dbReference>
<dbReference type="Pfam" id="PF04280">
    <property type="entry name" value="Tim44"/>
    <property type="match status" value="1"/>
</dbReference>
<evidence type="ECO:0000259" key="6">
    <source>
        <dbReference type="SMART" id="SM00978"/>
    </source>
</evidence>
<feature type="domain" description="Tim44-like" evidence="6">
    <location>
        <begin position="71"/>
        <end position="219"/>
    </location>
</feature>
<dbReference type="GO" id="GO:0051087">
    <property type="term" value="F:protein-folding chaperone binding"/>
    <property type="evidence" value="ECO:0007669"/>
    <property type="project" value="TreeGrafter"/>
</dbReference>
<dbReference type="InterPro" id="IPR007379">
    <property type="entry name" value="Tim44-like_dom"/>
</dbReference>